<comment type="caution">
    <text evidence="1">The sequence shown here is derived from an EMBL/GenBank/DDBJ whole genome shotgun (WGS) entry which is preliminary data.</text>
</comment>
<protein>
    <submittedName>
        <fullName evidence="1">Uncharacterized protein</fullName>
    </submittedName>
</protein>
<proteinExistence type="predicted"/>
<gene>
    <name evidence="1" type="ORF">FPZ41_29140</name>
</gene>
<dbReference type="InterPro" id="IPR012340">
    <property type="entry name" value="NA-bd_OB-fold"/>
</dbReference>
<accession>A0A5N8X0Q9</accession>
<dbReference type="EMBL" id="VMNX01000136">
    <property type="protein sequence ID" value="MPY52418.1"/>
    <property type="molecule type" value="Genomic_DNA"/>
</dbReference>
<reference evidence="1 2" key="1">
    <citation type="submission" date="2019-09" db="EMBL/GenBank/DDBJ databases">
        <authorList>
            <person name="Duangmal K."/>
            <person name="Teo W.F.A."/>
            <person name="Lipun K."/>
        </authorList>
    </citation>
    <scope>NUCLEOTIDE SEQUENCE [LARGE SCALE GENOMIC DNA]</scope>
    <source>
        <strain evidence="1 2">K1PN6</strain>
    </source>
</reference>
<dbReference type="Gene3D" id="2.40.50.140">
    <property type="entry name" value="Nucleic acid-binding proteins"/>
    <property type="match status" value="1"/>
</dbReference>
<organism evidence="1 2">
    <name type="scientific">Streptomyces acidicola</name>
    <dbReference type="NCBI Taxonomy" id="2596892"/>
    <lineage>
        <taxon>Bacteria</taxon>
        <taxon>Bacillati</taxon>
        <taxon>Actinomycetota</taxon>
        <taxon>Actinomycetes</taxon>
        <taxon>Kitasatosporales</taxon>
        <taxon>Streptomycetaceae</taxon>
        <taxon>Streptomyces</taxon>
    </lineage>
</organism>
<sequence>MWRCGCRQGDTAGSEQPSRTQLLQHAVLDRESAGWGARGDLEYHPVRPDRVAEFVADTAIDDGLYRHPVRFLRLRDDLTAQQVPPFRT</sequence>
<keyword evidence="2" id="KW-1185">Reference proteome</keyword>
<evidence type="ECO:0000313" key="1">
    <source>
        <dbReference type="EMBL" id="MPY52418.1"/>
    </source>
</evidence>
<dbReference type="AlphaFoldDB" id="A0A5N8X0Q9"/>
<name>A0A5N8X0Q9_9ACTN</name>
<evidence type="ECO:0000313" key="2">
    <source>
        <dbReference type="Proteomes" id="UP000373149"/>
    </source>
</evidence>
<dbReference type="Proteomes" id="UP000373149">
    <property type="component" value="Unassembled WGS sequence"/>
</dbReference>